<feature type="region of interest" description="Disordered" evidence="1">
    <location>
        <begin position="53"/>
        <end position="88"/>
    </location>
</feature>
<dbReference type="HOGENOM" id="CLU_2466833_0_0_5"/>
<evidence type="ECO:0000313" key="3">
    <source>
        <dbReference type="Proteomes" id="UP000031368"/>
    </source>
</evidence>
<geneLocation type="plasmid" evidence="2 3">
    <name>pRgalR602b</name>
</geneLocation>
<evidence type="ECO:0000313" key="2">
    <source>
        <dbReference type="EMBL" id="AJD43546.1"/>
    </source>
</evidence>
<dbReference type="AlphaFoldDB" id="A0A0B4X8R1"/>
<dbReference type="EMBL" id="CP006879">
    <property type="protein sequence ID" value="AJD43546.1"/>
    <property type="molecule type" value="Genomic_DNA"/>
</dbReference>
<feature type="compositionally biased region" description="Basic and acidic residues" evidence="1">
    <location>
        <begin position="66"/>
        <end position="81"/>
    </location>
</feature>
<reference evidence="2 3" key="1">
    <citation type="submission" date="2013-11" db="EMBL/GenBank/DDBJ databases">
        <title>Complete genome sequence of Rhizobium gallicum bv. gallicum R602.</title>
        <authorList>
            <person name="Bustos P."/>
            <person name="Santamaria R.I."/>
            <person name="Lozano L."/>
            <person name="Acosta J.L."/>
            <person name="Ormeno-Orrillo E."/>
            <person name="Rogel M.A."/>
            <person name="Romero D."/>
            <person name="Cevallos M.A."/>
            <person name="Martinez-Romero E."/>
            <person name="Gonzalez V."/>
        </authorList>
    </citation>
    <scope>NUCLEOTIDE SEQUENCE [LARGE SCALE GENOMIC DNA]</scope>
    <source>
        <strain evidence="2 3">R602</strain>
        <plasmid evidence="2 3">pRgalR602b</plasmid>
    </source>
</reference>
<protein>
    <submittedName>
        <fullName evidence="2">Replication protein C domain-containing protein</fullName>
    </submittedName>
</protein>
<gene>
    <name evidence="2" type="ORF">RGR602_PB00002</name>
</gene>
<evidence type="ECO:0000256" key="1">
    <source>
        <dbReference type="SAM" id="MobiDB-lite"/>
    </source>
</evidence>
<name>A0A0B4X8R1_9HYPH</name>
<accession>A0A0B4X8R1</accession>
<dbReference type="KEGG" id="rga:RGR602_PB00002"/>
<organism evidence="2 3">
    <name type="scientific">Rhizobium gallicum bv. gallicum R602sp</name>
    <dbReference type="NCBI Taxonomy" id="1041138"/>
    <lineage>
        <taxon>Bacteria</taxon>
        <taxon>Pseudomonadati</taxon>
        <taxon>Pseudomonadota</taxon>
        <taxon>Alphaproteobacteria</taxon>
        <taxon>Hyphomicrobiales</taxon>
        <taxon>Rhizobiaceae</taxon>
        <taxon>Rhizobium/Agrobacterium group</taxon>
        <taxon>Rhizobium</taxon>
    </lineage>
</organism>
<sequence length="88" mass="9727">MAAAVIVRSMLGVSRSAYQEACEAMGPPRSPAFLSGQGGWWISARSSFEDEAREFSLRPGPQGAAKSERRHWSENRLRIDENPDSCQT</sequence>
<dbReference type="Proteomes" id="UP000031368">
    <property type="component" value="Plasmid pRgalR602b"/>
</dbReference>
<proteinExistence type="predicted"/>
<keyword evidence="3" id="KW-1185">Reference proteome</keyword>
<keyword evidence="2" id="KW-0614">Plasmid</keyword>